<dbReference type="EMBL" id="MT141565">
    <property type="protein sequence ID" value="QJA67031.1"/>
    <property type="molecule type" value="Genomic_DNA"/>
</dbReference>
<dbReference type="EMBL" id="MT142100">
    <property type="protein sequence ID" value="QJA74473.1"/>
    <property type="molecule type" value="Genomic_DNA"/>
</dbReference>
<dbReference type="AlphaFoldDB" id="A0A6M3JDH9"/>
<gene>
    <name evidence="2" type="ORF">MM415A01997_0017</name>
    <name evidence="1" type="ORF">MM415B00308_0009</name>
</gene>
<accession>A0A6M3JDH9</accession>
<proteinExistence type="predicted"/>
<sequence>MKEKLTPAMKAQLLEYCRQEKERGDYWGNQEQFWARHEKIVKWIETQDEGGEDGQKQSVPRVDR</sequence>
<organism evidence="1">
    <name type="scientific">viral metagenome</name>
    <dbReference type="NCBI Taxonomy" id="1070528"/>
    <lineage>
        <taxon>unclassified sequences</taxon>
        <taxon>metagenomes</taxon>
        <taxon>organismal metagenomes</taxon>
    </lineage>
</organism>
<evidence type="ECO:0000313" key="1">
    <source>
        <dbReference type="EMBL" id="QJA67031.1"/>
    </source>
</evidence>
<reference evidence="1" key="1">
    <citation type="submission" date="2020-03" db="EMBL/GenBank/DDBJ databases">
        <title>The deep terrestrial virosphere.</title>
        <authorList>
            <person name="Holmfeldt K."/>
            <person name="Nilsson E."/>
            <person name="Simone D."/>
            <person name="Lopez-Fernandez M."/>
            <person name="Wu X."/>
            <person name="de Brujin I."/>
            <person name="Lundin D."/>
            <person name="Andersson A."/>
            <person name="Bertilsson S."/>
            <person name="Dopson M."/>
        </authorList>
    </citation>
    <scope>NUCLEOTIDE SEQUENCE</scope>
    <source>
        <strain evidence="2">MM415A01997</strain>
        <strain evidence="1">MM415B00308</strain>
    </source>
</reference>
<evidence type="ECO:0000313" key="2">
    <source>
        <dbReference type="EMBL" id="QJA74473.1"/>
    </source>
</evidence>
<protein>
    <submittedName>
        <fullName evidence="1">Uncharacterized protein</fullName>
    </submittedName>
</protein>
<name>A0A6M3JDH9_9ZZZZ</name>